<dbReference type="EMBL" id="LAZR01060134">
    <property type="protein sequence ID" value="KKK66313.1"/>
    <property type="molecule type" value="Genomic_DNA"/>
</dbReference>
<comment type="caution">
    <text evidence="2">The sequence shown here is derived from an EMBL/GenBank/DDBJ whole genome shotgun (WGS) entry which is preliminary data.</text>
</comment>
<gene>
    <name evidence="2" type="ORF">LCGC14_2965350</name>
</gene>
<keyword evidence="1" id="KW-0175">Coiled coil</keyword>
<evidence type="ECO:0000313" key="2">
    <source>
        <dbReference type="EMBL" id="KKK66313.1"/>
    </source>
</evidence>
<protein>
    <submittedName>
        <fullName evidence="2">Uncharacterized protein</fullName>
    </submittedName>
</protein>
<evidence type="ECO:0000256" key="1">
    <source>
        <dbReference type="SAM" id="Coils"/>
    </source>
</evidence>
<organism evidence="2">
    <name type="scientific">marine sediment metagenome</name>
    <dbReference type="NCBI Taxonomy" id="412755"/>
    <lineage>
        <taxon>unclassified sequences</taxon>
        <taxon>metagenomes</taxon>
        <taxon>ecological metagenomes</taxon>
    </lineage>
</organism>
<feature type="coiled-coil region" evidence="1">
    <location>
        <begin position="6"/>
        <end position="33"/>
    </location>
</feature>
<accession>A0A0F8XBV5</accession>
<reference evidence="2" key="1">
    <citation type="journal article" date="2015" name="Nature">
        <title>Complex archaea that bridge the gap between prokaryotes and eukaryotes.</title>
        <authorList>
            <person name="Spang A."/>
            <person name="Saw J.H."/>
            <person name="Jorgensen S.L."/>
            <person name="Zaremba-Niedzwiedzka K."/>
            <person name="Martijn J."/>
            <person name="Lind A.E."/>
            <person name="van Eijk R."/>
            <person name="Schleper C."/>
            <person name="Guy L."/>
            <person name="Ettema T.J."/>
        </authorList>
    </citation>
    <scope>NUCLEOTIDE SEQUENCE</scope>
</reference>
<dbReference type="AlphaFoldDB" id="A0A0F8XBV5"/>
<proteinExistence type="predicted"/>
<sequence length="46" mass="5662">MDLKLVGKKNKIIKELKKEYKDYEWECENIEIAILYTLNKYPKKKQ</sequence>
<name>A0A0F8XBV5_9ZZZZ</name>